<feature type="domain" description="Rcc01698-like C-terminal" evidence="3">
    <location>
        <begin position="1018"/>
        <end position="1117"/>
    </location>
</feature>
<dbReference type="Pfam" id="PF13550">
    <property type="entry name" value="Phage-tail_3"/>
    <property type="match status" value="1"/>
</dbReference>
<comment type="caution">
    <text evidence="4">The sequence shown here is derived from an EMBL/GenBank/DDBJ whole genome shotgun (WGS) entry which is preliminary data.</text>
</comment>
<organism evidence="4 5">
    <name type="scientific">Allorhizobium borbori</name>
    <dbReference type="NCBI Taxonomy" id="485907"/>
    <lineage>
        <taxon>Bacteria</taxon>
        <taxon>Pseudomonadati</taxon>
        <taxon>Pseudomonadota</taxon>
        <taxon>Alphaproteobacteria</taxon>
        <taxon>Hyphomicrobiales</taxon>
        <taxon>Rhizobiaceae</taxon>
        <taxon>Rhizobium/Agrobacterium group</taxon>
        <taxon>Allorhizobium</taxon>
    </lineage>
</organism>
<keyword evidence="5" id="KW-1185">Reference proteome</keyword>
<dbReference type="Gene3D" id="3.20.20.80">
    <property type="entry name" value="Glycosidases"/>
    <property type="match status" value="1"/>
</dbReference>
<dbReference type="SUPFAM" id="SSF51445">
    <property type="entry name" value="(Trans)glycosidases"/>
    <property type="match status" value="1"/>
</dbReference>
<reference evidence="4 5" key="1">
    <citation type="submission" date="2020-08" db="EMBL/GenBank/DDBJ databases">
        <title>Genomic Encyclopedia of Type Strains, Phase IV (KMG-IV): sequencing the most valuable type-strain genomes for metagenomic binning, comparative biology and taxonomic classification.</title>
        <authorList>
            <person name="Goeker M."/>
        </authorList>
    </citation>
    <scope>NUCLEOTIDE SEQUENCE [LARGE SCALE GENOMIC DNA]</scope>
    <source>
        <strain evidence="4 5">DSM 26385</strain>
    </source>
</reference>
<evidence type="ECO:0008006" key="6">
    <source>
        <dbReference type="Google" id="ProtNLM"/>
    </source>
</evidence>
<accession>A0A7W6K430</accession>
<feature type="domain" description="Tip attachment protein J" evidence="2">
    <location>
        <begin position="769"/>
        <end position="927"/>
    </location>
</feature>
<name>A0A7W6K430_9HYPH</name>
<dbReference type="Proteomes" id="UP000584824">
    <property type="component" value="Unassembled WGS sequence"/>
</dbReference>
<dbReference type="InterPro" id="IPR032876">
    <property type="entry name" value="J_dom"/>
</dbReference>
<dbReference type="CDD" id="cd19607">
    <property type="entry name" value="GTA_TIM-barrel-like"/>
    <property type="match status" value="1"/>
</dbReference>
<evidence type="ECO:0000259" key="1">
    <source>
        <dbReference type="Pfam" id="PF13547"/>
    </source>
</evidence>
<sequence length="1274" mass="135956">MATLLFQAAGAAIGGIFGPVGAALGRAAGALAGNLVDTSLIGGTTTVRGSRLSTARLAGADEGAAIPRVYGTLRIGGTLIWATRFEEEVNATRTGGKAGGSRVQNYRYYANLAVGLCEGPVAAIRRVWADGRELDLTGIEMRFHRGTETQQPDPLIEAKQGEGNTPAYRGLAYVVFEHLPLDGFGNRIPVLQFEVLRPVGTLEKEIRSVVVIPGATEAGYATEQMRERTGDGALAILNRHAMAAPTDWQASLDELQAMCPNLESVALVVTWFGTDLRAGHCRIVPGVEQGTREGESLPWQVAGMNRAAAHLISRNNGGPAYGSTPSDRSVLQAIADLKARGLKVLLYPFVMMDIAADNDLPDPYGGVRQAAYPWRGRIGLSPGSEDGTAAVTAEITAFCGAVTPSDFTVQGGLSVYAGSDAGYRRLLLHYARLAALAGGVDGFIIGSEMRRLTTLRDATGGFPFVDALMRLAEDVRGLVGPGTALTYAADWSEYFGHHPDDGSGDVIFHLDPLWAHPDIDAVGIDNYMPLSDWRDEDLAGANPDGFRLCDDTVAMRTQVTAGEGFDWFYASAADRADRVRTPITDGLAGKDWVFRYKDLVNWRDNRHFNRIGGVEQSTPTAWVPGSKPIWFTELGCPAIDKAANEPNVFVDPKSAESEVPYFSGGARADSQQRRFLEAHFGHWRMNGPVEPKNIFLWAWDARPYPAFPAETGIWSDGENWRTGHWLNGRLGTATLADALAAILSDHGIDDFDVSGVSGDLGGYVQGDVASARDLIEPLMATFQIDMREEGGTLVFRSRGAASLDPTTITVLAEEKDEPLWRETRDHDSDVPAGTILTFSDADNAYETASVRSRRVAGSSARLLNDSLPAALNRDTALAASEARLRAAHLGRRTVTFALPPQDVALTVGDAVRLERGPAGRFQVARIEEGILRRFEALEIAPGGATVASTPVTGPVSGSMVASGFAPLLRFMDLPIYEDGDAASFARVAALARPWRRMAISSAAGAEAYGLRMRLERPARTGDLVEALLPGASGRFDRARALTVRLSYGALFSVDERDVLNGANRMAVLSNNGEWEVLAFATADEIAAGHWRLTGLLRGLAGTEDAMAAGAAAGNAVVLLDEAVRPLGLAAGEAGLSLNWIAEAVGAAGGMAGPVVFAGGLRAQTPLSPVHGRARRQAGGDILLTWVRRGRIDADSWLATDIPLDEESLGFRVEILSSGGALRRHMETATTTATYTAAQEAVDFGDAQAALRVRIRQKGRLVGLGVPFEATIPVM</sequence>
<dbReference type="EMBL" id="JACIDU010000015">
    <property type="protein sequence ID" value="MBB4104850.1"/>
    <property type="molecule type" value="Genomic_DNA"/>
</dbReference>
<dbReference type="InterPro" id="IPR056490">
    <property type="entry name" value="Rcc01698_C"/>
</dbReference>
<dbReference type="Pfam" id="PF13547">
    <property type="entry name" value="GTA_TIM"/>
    <property type="match status" value="1"/>
</dbReference>
<dbReference type="RefSeq" id="WP_183793924.1">
    <property type="nucleotide sequence ID" value="NZ_JACIDU010000015.1"/>
</dbReference>
<gene>
    <name evidence="4" type="ORF">GGQ66_003432</name>
</gene>
<dbReference type="Pfam" id="PF23666">
    <property type="entry name" value="Rcc01698_C"/>
    <property type="match status" value="1"/>
</dbReference>
<evidence type="ECO:0000259" key="2">
    <source>
        <dbReference type="Pfam" id="PF13550"/>
    </source>
</evidence>
<evidence type="ECO:0000313" key="5">
    <source>
        <dbReference type="Proteomes" id="UP000584824"/>
    </source>
</evidence>
<dbReference type="InterPro" id="IPR025195">
    <property type="entry name" value="GTA_TIM_dom"/>
</dbReference>
<proteinExistence type="predicted"/>
<protein>
    <recommendedName>
        <fullName evidence="6">Phage tail protein</fullName>
    </recommendedName>
</protein>
<evidence type="ECO:0000313" key="4">
    <source>
        <dbReference type="EMBL" id="MBB4104850.1"/>
    </source>
</evidence>
<evidence type="ECO:0000259" key="3">
    <source>
        <dbReference type="Pfam" id="PF23666"/>
    </source>
</evidence>
<dbReference type="InterPro" id="IPR017853">
    <property type="entry name" value="GH"/>
</dbReference>
<feature type="domain" description="GTA TIM-barrel-like" evidence="1">
    <location>
        <begin position="422"/>
        <end position="708"/>
    </location>
</feature>
<dbReference type="AlphaFoldDB" id="A0A7W6K430"/>